<dbReference type="Proteomes" id="UP000483820">
    <property type="component" value="Chromosome II"/>
</dbReference>
<proteinExistence type="inferred from homology"/>
<evidence type="ECO:0000259" key="9">
    <source>
        <dbReference type="Pfam" id="PF03175"/>
    </source>
</evidence>
<dbReference type="Pfam" id="PF03175">
    <property type="entry name" value="DNA_pol_B_2"/>
    <property type="match status" value="3"/>
</dbReference>
<dbReference type="EC" id="2.7.7.7" evidence="2"/>
<dbReference type="Gene3D" id="3.40.960.10">
    <property type="entry name" value="VSR Endonuclease"/>
    <property type="match status" value="1"/>
</dbReference>
<feature type="domain" description="DNA-directed DNA polymerase family B mitochondria/virus" evidence="9">
    <location>
        <begin position="376"/>
        <end position="565"/>
    </location>
</feature>
<gene>
    <name evidence="10" type="ORF">GCK72_007534</name>
</gene>
<name>A0A6A5HJB3_CAERE</name>
<dbReference type="PANTHER" id="PTHR33568:SF3">
    <property type="entry name" value="DNA-DIRECTED DNA POLYMERASE"/>
    <property type="match status" value="1"/>
</dbReference>
<dbReference type="InterPro" id="IPR012337">
    <property type="entry name" value="RNaseH-like_sf"/>
</dbReference>
<evidence type="ECO:0000256" key="4">
    <source>
        <dbReference type="ARBA" id="ARBA00022695"/>
    </source>
</evidence>
<evidence type="ECO:0000256" key="6">
    <source>
        <dbReference type="ARBA" id="ARBA00022932"/>
    </source>
</evidence>
<comment type="catalytic activity">
    <reaction evidence="8">
        <text>DNA(n) + a 2'-deoxyribonucleoside 5'-triphosphate = DNA(n+1) + diphosphate</text>
        <dbReference type="Rhea" id="RHEA:22508"/>
        <dbReference type="Rhea" id="RHEA-COMP:17339"/>
        <dbReference type="Rhea" id="RHEA-COMP:17340"/>
        <dbReference type="ChEBI" id="CHEBI:33019"/>
        <dbReference type="ChEBI" id="CHEBI:61560"/>
        <dbReference type="ChEBI" id="CHEBI:173112"/>
        <dbReference type="EC" id="2.7.7.7"/>
    </reaction>
</comment>
<dbReference type="SUPFAM" id="SSF53098">
    <property type="entry name" value="Ribonuclease H-like"/>
    <property type="match status" value="1"/>
</dbReference>
<evidence type="ECO:0000256" key="3">
    <source>
        <dbReference type="ARBA" id="ARBA00022679"/>
    </source>
</evidence>
<keyword evidence="4" id="KW-0548">Nucleotidyltransferase</keyword>
<dbReference type="InterPro" id="IPR043502">
    <property type="entry name" value="DNA/RNA_pol_sf"/>
</dbReference>
<dbReference type="SUPFAM" id="SSF56672">
    <property type="entry name" value="DNA/RNA polymerases"/>
    <property type="match status" value="1"/>
</dbReference>
<dbReference type="Gene3D" id="3.30.420.10">
    <property type="entry name" value="Ribonuclease H-like superfamily/Ribonuclease H"/>
    <property type="match status" value="1"/>
</dbReference>
<reference evidence="10 11" key="1">
    <citation type="submission" date="2019-12" db="EMBL/GenBank/DDBJ databases">
        <title>Chromosome-level assembly of the Caenorhabditis remanei genome.</title>
        <authorList>
            <person name="Teterina A.A."/>
            <person name="Willis J.H."/>
            <person name="Phillips P.C."/>
        </authorList>
    </citation>
    <scope>NUCLEOTIDE SEQUENCE [LARGE SCALE GENOMIC DNA]</scope>
    <source>
        <strain evidence="10 11">PX506</strain>
        <tissue evidence="10">Whole organism</tissue>
    </source>
</reference>
<dbReference type="CTD" id="9798365"/>
<evidence type="ECO:0000256" key="8">
    <source>
        <dbReference type="ARBA" id="ARBA00049244"/>
    </source>
</evidence>
<dbReference type="GO" id="GO:0042575">
    <property type="term" value="C:DNA polymerase complex"/>
    <property type="evidence" value="ECO:0007669"/>
    <property type="project" value="UniProtKB-ARBA"/>
</dbReference>
<dbReference type="GeneID" id="9798365"/>
<evidence type="ECO:0000256" key="2">
    <source>
        <dbReference type="ARBA" id="ARBA00012417"/>
    </source>
</evidence>
<dbReference type="InterPro" id="IPR011335">
    <property type="entry name" value="Restrct_endonuc-II-like"/>
</dbReference>
<keyword evidence="7" id="KW-0238">DNA-binding</keyword>
<comment type="similarity">
    <text evidence="1">Belongs to the DNA polymerase type-B family.</text>
</comment>
<dbReference type="GO" id="GO:0003887">
    <property type="term" value="F:DNA-directed DNA polymerase activity"/>
    <property type="evidence" value="ECO:0007669"/>
    <property type="project" value="UniProtKB-KW"/>
</dbReference>
<dbReference type="GO" id="GO:0006260">
    <property type="term" value="P:DNA replication"/>
    <property type="evidence" value="ECO:0007669"/>
    <property type="project" value="UniProtKB-KW"/>
</dbReference>
<dbReference type="EMBL" id="WUAV01000002">
    <property type="protein sequence ID" value="KAF1767575.1"/>
    <property type="molecule type" value="Genomic_DNA"/>
</dbReference>
<evidence type="ECO:0000313" key="10">
    <source>
        <dbReference type="EMBL" id="KAF1767575.1"/>
    </source>
</evidence>
<dbReference type="InterPro" id="IPR004868">
    <property type="entry name" value="DNA-dir_DNA_pol_B_mt/vir"/>
</dbReference>
<keyword evidence="3" id="KW-0808">Transferase</keyword>
<comment type="caution">
    <text evidence="10">The sequence shown here is derived from an EMBL/GenBank/DDBJ whole genome shotgun (WGS) entry which is preliminary data.</text>
</comment>
<dbReference type="GO" id="GO:0000166">
    <property type="term" value="F:nucleotide binding"/>
    <property type="evidence" value="ECO:0007669"/>
    <property type="project" value="InterPro"/>
</dbReference>
<dbReference type="PANTHER" id="PTHR33568">
    <property type="entry name" value="DNA POLYMERASE"/>
    <property type="match status" value="1"/>
</dbReference>
<dbReference type="InterPro" id="IPR036397">
    <property type="entry name" value="RNaseH_sf"/>
</dbReference>
<dbReference type="Gene3D" id="3.90.1600.10">
    <property type="entry name" value="Palm domain of DNA polymerase"/>
    <property type="match status" value="1"/>
</dbReference>
<evidence type="ECO:0000256" key="5">
    <source>
        <dbReference type="ARBA" id="ARBA00022705"/>
    </source>
</evidence>
<keyword evidence="5" id="KW-0235">DNA replication</keyword>
<feature type="domain" description="DNA-directed DNA polymerase family B mitochondria/virus" evidence="9">
    <location>
        <begin position="601"/>
        <end position="648"/>
    </location>
</feature>
<evidence type="ECO:0000256" key="1">
    <source>
        <dbReference type="ARBA" id="ARBA00005755"/>
    </source>
</evidence>
<organism evidence="10 11">
    <name type="scientific">Caenorhabditis remanei</name>
    <name type="common">Caenorhabditis vulgaris</name>
    <dbReference type="NCBI Taxonomy" id="31234"/>
    <lineage>
        <taxon>Eukaryota</taxon>
        <taxon>Metazoa</taxon>
        <taxon>Ecdysozoa</taxon>
        <taxon>Nematoda</taxon>
        <taxon>Chromadorea</taxon>
        <taxon>Rhabditida</taxon>
        <taxon>Rhabditina</taxon>
        <taxon>Rhabditomorpha</taxon>
        <taxon>Rhabditoidea</taxon>
        <taxon>Rhabditidae</taxon>
        <taxon>Peloderinae</taxon>
        <taxon>Caenorhabditis</taxon>
    </lineage>
</organism>
<dbReference type="GO" id="GO:0006281">
    <property type="term" value="P:DNA repair"/>
    <property type="evidence" value="ECO:0007669"/>
    <property type="project" value="UniProtKB-ARBA"/>
</dbReference>
<keyword evidence="6" id="KW-0239">DNA-directed DNA polymerase</keyword>
<dbReference type="SUPFAM" id="SSF52980">
    <property type="entry name" value="Restriction endonuclease-like"/>
    <property type="match status" value="1"/>
</dbReference>
<evidence type="ECO:0000256" key="7">
    <source>
        <dbReference type="ARBA" id="ARBA00023125"/>
    </source>
</evidence>
<dbReference type="RefSeq" id="XP_053590473.1">
    <property type="nucleotide sequence ID" value="XM_053726279.1"/>
</dbReference>
<dbReference type="KEGG" id="crq:GCK72_007534"/>
<evidence type="ECO:0000313" key="11">
    <source>
        <dbReference type="Proteomes" id="UP000483820"/>
    </source>
</evidence>
<accession>A0A6A5HJB3</accession>
<dbReference type="InterPro" id="IPR023211">
    <property type="entry name" value="DNA_pol_palm_dom_sf"/>
</dbReference>
<feature type="domain" description="DNA-directed DNA polymerase family B mitochondria/virus" evidence="9">
    <location>
        <begin position="75"/>
        <end position="210"/>
    </location>
</feature>
<dbReference type="AlphaFoldDB" id="A0A6A5HJB3"/>
<sequence>MVIYDFECIVAKAGQDLEDDILLPHKVNAVAYRLVCETCFGDSCQHCGPVQYISFENTDSVVDAFIDVLSSDVRLKNAYIVAHNGGGYDHIFLLKAMTKRFSSTPDFISNGSTILNATVKVAPGNVLTFRDSLRFMPMRLADMPKAFGLAIADKGHFPYLFNTPENYNKVLSTLPPIEFYDPKFKSEKEKKKLETWYEENYGQEFDFNKQLCQEMFNGWSPFIQSCTLASFILFVLKHEHIKKGVVGYIPENGFVGRNNSEIALKYIRWLEHLDPDLKLVHALRGGEEKITVQGHEYYVDAYNTETREIFEVYGCMWHGCKFCYPAREAKCPKRIDVTMEELYDATMARKALLEQEGFTVSSIWECEIKSELKKNRDMNKFFKNCRHAHNLIPRNAMYGERTQPFQSIAEADDTSTLEYYDYCSVYPWVNIMGAMYPEGQPIRITKDFESVSSIVLPYRGLVFCCALAPKDLATPVLPYRDEGKLVFPLCRTCVETKNTAKCCHESVSDRCLTGVWCSDELQLALDKGYKILRYHEVWHWPDEKWFRGGFFASFMKPLLKQKHEASGWPRPDMTDEEKEAHIENIYLNDGVKIDGCKIAVNPALRSLAKLFLNSTWGKFAQRPGKVEVKIIKTKDHIAIGNFFNEPGYEPKRFDEWDEDHVLVARKATNSAVKTGQLTNVVYGALTTSAARIRLYTALEKIGSDRLIYCDTDSVIFRQDRGTDLLGDLKGESLGMMTNEIASGCELVKVVTVASKVYGTLVRRTATGEEDYFVKAKGVTLNSETAKKVNFEALETMMREYIANRSVQPLIASQLRFKRGPGILDDITTIHQRKRLRPVTDKGYFTSEGRYEPFGFDDANTNLIDDYEY</sequence>
<dbReference type="Gene3D" id="1.10.287.690">
    <property type="entry name" value="Helix hairpin bin"/>
    <property type="match status" value="1"/>
</dbReference>
<dbReference type="GO" id="GO:0003677">
    <property type="term" value="F:DNA binding"/>
    <property type="evidence" value="ECO:0007669"/>
    <property type="project" value="UniProtKB-KW"/>
</dbReference>
<protein>
    <recommendedName>
        <fullName evidence="2">DNA-directed DNA polymerase</fullName>
        <ecNumber evidence="2">2.7.7.7</ecNumber>
    </recommendedName>
</protein>